<evidence type="ECO:0000313" key="3">
    <source>
        <dbReference type="EMBL" id="ATD68263.1"/>
    </source>
</evidence>
<evidence type="ECO:0000256" key="1">
    <source>
        <dbReference type="SAM" id="MobiDB-lite"/>
    </source>
</evidence>
<sequence>MPNAILIAAPVVRAGLTLPVLAAAAHLDARPSASGASGWTVAGDLPATRTDRVDSGGLAGLNGGGDGN</sequence>
<gene>
    <name evidence="3" type="ORF">CNR27_13185</name>
</gene>
<proteinExistence type="predicted"/>
<organism evidence="3 4">
    <name type="scientific">Luteimonas chenhongjianii</name>
    <dbReference type="NCBI Taxonomy" id="2006110"/>
    <lineage>
        <taxon>Bacteria</taxon>
        <taxon>Pseudomonadati</taxon>
        <taxon>Pseudomonadota</taxon>
        <taxon>Gammaproteobacteria</taxon>
        <taxon>Lysobacterales</taxon>
        <taxon>Lysobacteraceae</taxon>
        <taxon>Luteimonas</taxon>
    </lineage>
</organism>
<feature type="signal peptide" evidence="2">
    <location>
        <begin position="1"/>
        <end position="22"/>
    </location>
</feature>
<dbReference type="AlphaFoldDB" id="A0A290XGR0"/>
<feature type="chain" id="PRO_5012109375" evidence="2">
    <location>
        <begin position="23"/>
        <end position="68"/>
    </location>
</feature>
<evidence type="ECO:0000313" key="4">
    <source>
        <dbReference type="Proteomes" id="UP000218968"/>
    </source>
</evidence>
<dbReference type="RefSeq" id="WP_096299453.1">
    <property type="nucleotide sequence ID" value="NZ_CP023406.1"/>
</dbReference>
<dbReference type="KEGG" id="lum:CNR27_13185"/>
<keyword evidence="4" id="KW-1185">Reference proteome</keyword>
<dbReference type="EMBL" id="CP023406">
    <property type="protein sequence ID" value="ATD68263.1"/>
    <property type="molecule type" value="Genomic_DNA"/>
</dbReference>
<reference evidence="4" key="1">
    <citation type="submission" date="2017-09" db="EMBL/GenBank/DDBJ databases">
        <title>Luteimonas liuhanmingii sp.nov., isolated from the intestinal contents of Tibetan Plateau Pika in Yushu, Qinghai Province, China.</title>
        <authorList>
            <person name="Gui Z."/>
        </authorList>
    </citation>
    <scope>NUCLEOTIDE SEQUENCE [LARGE SCALE GENOMIC DNA]</scope>
    <source>
        <strain evidence="4">100111</strain>
    </source>
</reference>
<evidence type="ECO:0000256" key="2">
    <source>
        <dbReference type="SAM" id="SignalP"/>
    </source>
</evidence>
<protein>
    <submittedName>
        <fullName evidence="3">Uncharacterized protein</fullName>
    </submittedName>
</protein>
<name>A0A290XGR0_9GAMM</name>
<keyword evidence="2" id="KW-0732">Signal</keyword>
<accession>A0A290XGR0</accession>
<dbReference type="Proteomes" id="UP000218968">
    <property type="component" value="Chromosome"/>
</dbReference>
<feature type="compositionally biased region" description="Gly residues" evidence="1">
    <location>
        <begin position="57"/>
        <end position="68"/>
    </location>
</feature>
<feature type="region of interest" description="Disordered" evidence="1">
    <location>
        <begin position="30"/>
        <end position="68"/>
    </location>
</feature>